<protein>
    <recommendedName>
        <fullName evidence="2">Putative membrane protein insertion efficiency factor</fullName>
    </recommendedName>
</protein>
<dbReference type="InterPro" id="IPR002696">
    <property type="entry name" value="Membr_insert_effic_factor_YidD"/>
</dbReference>
<dbReference type="Proteomes" id="UP000886857">
    <property type="component" value="Unassembled WGS sequence"/>
</dbReference>
<reference evidence="3" key="1">
    <citation type="submission" date="2020-10" db="EMBL/GenBank/DDBJ databases">
        <authorList>
            <person name="Gilroy R."/>
        </authorList>
    </citation>
    <scope>NUCLEOTIDE SEQUENCE</scope>
    <source>
        <strain evidence="3">10406</strain>
    </source>
</reference>
<comment type="subcellular location">
    <subcellularLocation>
        <location evidence="2">Cell membrane</location>
        <topology evidence="2">Peripheral membrane protein</topology>
        <orientation evidence="2">Cytoplasmic side</orientation>
    </subcellularLocation>
</comment>
<dbReference type="Pfam" id="PF01809">
    <property type="entry name" value="YidD"/>
    <property type="match status" value="1"/>
</dbReference>
<dbReference type="NCBIfam" id="TIGR00278">
    <property type="entry name" value="membrane protein insertion efficiency factor YidD"/>
    <property type="match status" value="1"/>
</dbReference>
<keyword evidence="1 2" id="KW-0472">Membrane</keyword>
<proteinExistence type="inferred from homology"/>
<dbReference type="PANTHER" id="PTHR33383">
    <property type="entry name" value="MEMBRANE PROTEIN INSERTION EFFICIENCY FACTOR-RELATED"/>
    <property type="match status" value="1"/>
</dbReference>
<comment type="function">
    <text evidence="2">Could be involved in insertion of integral membrane proteins into the membrane.</text>
</comment>
<sequence length="74" mass="8190">MLLAVYKRTLSPFIGNNCKFAPTCSVYACQAVEKHGLIAGGVMGLFRVLRCNPFSEGGRDPVPENYRGKIKWLV</sequence>
<dbReference type="GO" id="GO:0005886">
    <property type="term" value="C:plasma membrane"/>
    <property type="evidence" value="ECO:0007669"/>
    <property type="project" value="UniProtKB-SubCell"/>
</dbReference>
<evidence type="ECO:0000256" key="1">
    <source>
        <dbReference type="ARBA" id="ARBA00023136"/>
    </source>
</evidence>
<evidence type="ECO:0000256" key="2">
    <source>
        <dbReference type="HAMAP-Rule" id="MF_00386"/>
    </source>
</evidence>
<dbReference type="SMART" id="SM01234">
    <property type="entry name" value="Haemolytic"/>
    <property type="match status" value="1"/>
</dbReference>
<comment type="caution">
    <text evidence="3">The sequence shown here is derived from an EMBL/GenBank/DDBJ whole genome shotgun (WGS) entry which is preliminary data.</text>
</comment>
<comment type="similarity">
    <text evidence="2">Belongs to the UPF0161 family.</text>
</comment>
<dbReference type="HAMAP" id="MF_00386">
    <property type="entry name" value="UPF0161_YidD"/>
    <property type="match status" value="1"/>
</dbReference>
<name>A0A9D1NA91_9FIRM</name>
<accession>A0A9D1NA91</accession>
<evidence type="ECO:0000313" key="4">
    <source>
        <dbReference type="Proteomes" id="UP000886857"/>
    </source>
</evidence>
<reference evidence="3" key="2">
    <citation type="journal article" date="2021" name="PeerJ">
        <title>Extensive microbial diversity within the chicken gut microbiome revealed by metagenomics and culture.</title>
        <authorList>
            <person name="Gilroy R."/>
            <person name="Ravi A."/>
            <person name="Getino M."/>
            <person name="Pursley I."/>
            <person name="Horton D.L."/>
            <person name="Alikhan N.F."/>
            <person name="Baker D."/>
            <person name="Gharbi K."/>
            <person name="Hall N."/>
            <person name="Watson M."/>
            <person name="Adriaenssens E.M."/>
            <person name="Foster-Nyarko E."/>
            <person name="Jarju S."/>
            <person name="Secka A."/>
            <person name="Antonio M."/>
            <person name="Oren A."/>
            <person name="Chaudhuri R.R."/>
            <person name="La Ragione R."/>
            <person name="Hildebrand F."/>
            <person name="Pallen M.J."/>
        </authorList>
    </citation>
    <scope>NUCLEOTIDE SEQUENCE</scope>
    <source>
        <strain evidence="3">10406</strain>
    </source>
</reference>
<dbReference type="EMBL" id="DVOE01000092">
    <property type="protein sequence ID" value="HIU99416.1"/>
    <property type="molecule type" value="Genomic_DNA"/>
</dbReference>
<organism evidence="3 4">
    <name type="scientific">Candidatus Limadaptatus stercoripullorum</name>
    <dbReference type="NCBI Taxonomy" id="2840846"/>
    <lineage>
        <taxon>Bacteria</taxon>
        <taxon>Bacillati</taxon>
        <taxon>Bacillota</taxon>
        <taxon>Clostridia</taxon>
        <taxon>Eubacteriales</taxon>
        <taxon>Candidatus Limadaptatus</taxon>
    </lineage>
</organism>
<gene>
    <name evidence="3" type="primary">yidD</name>
    <name evidence="3" type="ORF">IAC73_06205</name>
</gene>
<dbReference type="AlphaFoldDB" id="A0A9D1NA91"/>
<dbReference type="PANTHER" id="PTHR33383:SF1">
    <property type="entry name" value="MEMBRANE PROTEIN INSERTION EFFICIENCY FACTOR-RELATED"/>
    <property type="match status" value="1"/>
</dbReference>
<keyword evidence="2" id="KW-1003">Cell membrane</keyword>
<evidence type="ECO:0000313" key="3">
    <source>
        <dbReference type="EMBL" id="HIU99416.1"/>
    </source>
</evidence>